<dbReference type="RefSeq" id="WP_377565804.1">
    <property type="nucleotide sequence ID" value="NZ_JBHTMP010000001.1"/>
</dbReference>
<feature type="transmembrane region" description="Helical" evidence="1">
    <location>
        <begin position="311"/>
        <end position="334"/>
    </location>
</feature>
<dbReference type="InterPro" id="IPR045927">
    <property type="entry name" value="DUF6346"/>
</dbReference>
<sequence>MFDIRSTLDRNSHAGRVPTCDLEGRTESSPCCIVHVRGGDDVAKLAATLSTLIGGVFRPPGSIALAASDIEVHWNDCYDGARADLADFTAYEIHLDIIAKPGVPGVVADVVALLDALYQLELPYAADGDFVEQLPRPNSLGAMVLPARQESAAERKAVVVAQRQSAALATWNRRGTPWNRLFVLGQALAAVLVAVVVGLVNNLVLNLYPGSTLGKTSPSTVVASGEVTSCQREFRVTIWMVGYSWECRATVHVEKDRRMEQVTLYHSIATPDDIGHRIELREACDGPSRSRCSYGRPVSWWLSLIVTFPVWIGRVVCVSSLVLAGWLILVAVVGRPRAVRWTRRCSARRES</sequence>
<keyword evidence="1" id="KW-0472">Membrane</keyword>
<dbReference type="EMBL" id="JBHTMP010000001">
    <property type="protein sequence ID" value="MFD1319675.1"/>
    <property type="molecule type" value="Genomic_DNA"/>
</dbReference>
<evidence type="ECO:0000256" key="1">
    <source>
        <dbReference type="SAM" id="Phobius"/>
    </source>
</evidence>
<accession>A0ABW3Y6N0</accession>
<keyword evidence="1" id="KW-0812">Transmembrane</keyword>
<keyword evidence="1" id="KW-1133">Transmembrane helix</keyword>
<comment type="caution">
    <text evidence="2">The sequence shown here is derived from an EMBL/GenBank/DDBJ whole genome shotgun (WGS) entry which is preliminary data.</text>
</comment>
<keyword evidence="3" id="KW-1185">Reference proteome</keyword>
<protein>
    <submittedName>
        <fullName evidence="2">DUF6346 domain-containing protein</fullName>
    </submittedName>
</protein>
<dbReference type="Proteomes" id="UP001597260">
    <property type="component" value="Unassembled WGS sequence"/>
</dbReference>
<proteinExistence type="predicted"/>
<evidence type="ECO:0000313" key="2">
    <source>
        <dbReference type="EMBL" id="MFD1319675.1"/>
    </source>
</evidence>
<gene>
    <name evidence="2" type="ORF">ACFQ4H_01085</name>
</gene>
<feature type="transmembrane region" description="Helical" evidence="1">
    <location>
        <begin position="181"/>
        <end position="200"/>
    </location>
</feature>
<dbReference type="Pfam" id="PF19873">
    <property type="entry name" value="DUF6346"/>
    <property type="match status" value="1"/>
</dbReference>
<name>A0ABW3Y6N0_9ACTN</name>
<organism evidence="2 3">
    <name type="scientific">Micromonospora sonneratiae</name>
    <dbReference type="NCBI Taxonomy" id="1184706"/>
    <lineage>
        <taxon>Bacteria</taxon>
        <taxon>Bacillati</taxon>
        <taxon>Actinomycetota</taxon>
        <taxon>Actinomycetes</taxon>
        <taxon>Micromonosporales</taxon>
        <taxon>Micromonosporaceae</taxon>
        <taxon>Micromonospora</taxon>
    </lineage>
</organism>
<evidence type="ECO:0000313" key="3">
    <source>
        <dbReference type="Proteomes" id="UP001597260"/>
    </source>
</evidence>
<reference evidence="3" key="1">
    <citation type="journal article" date="2019" name="Int. J. Syst. Evol. Microbiol.">
        <title>The Global Catalogue of Microorganisms (GCM) 10K type strain sequencing project: providing services to taxonomists for standard genome sequencing and annotation.</title>
        <authorList>
            <consortium name="The Broad Institute Genomics Platform"/>
            <consortium name="The Broad Institute Genome Sequencing Center for Infectious Disease"/>
            <person name="Wu L."/>
            <person name="Ma J."/>
        </authorList>
    </citation>
    <scope>NUCLEOTIDE SEQUENCE [LARGE SCALE GENOMIC DNA]</scope>
    <source>
        <strain evidence="3">JCM 31037</strain>
    </source>
</reference>